<gene>
    <name evidence="13" type="primary">atpF</name>
    <name evidence="16" type="ORF">AUP44_26590</name>
</gene>
<comment type="similarity">
    <text evidence="1 13 14">Belongs to the ATPase B chain family.</text>
</comment>
<dbReference type="InterPro" id="IPR050059">
    <property type="entry name" value="ATP_synthase_B_chain"/>
</dbReference>
<comment type="subunit">
    <text evidence="13">F-type ATPases have 2 components, F(1) - the catalytic core - and F(0) - the membrane proton channel. F(1) has five subunits: alpha(3), beta(3), gamma(1), delta(1), epsilon(1). F(0) has three main subunits: a(1), b(2) and c(10-14). The alpha and beta chains form an alternating ring which encloses part of the gamma chain. F(1) is attached to F(0) by a central stalk formed by the gamma and epsilon chains, while a peripheral stalk is formed by the delta and b chains.</text>
</comment>
<dbReference type="GeneID" id="97243585"/>
<dbReference type="Proteomes" id="UP000075787">
    <property type="component" value="Unassembled WGS sequence"/>
</dbReference>
<evidence type="ECO:0000256" key="3">
    <source>
        <dbReference type="ARBA" id="ARBA00022547"/>
    </source>
</evidence>
<dbReference type="PANTHER" id="PTHR33445">
    <property type="entry name" value="ATP SYNTHASE SUBUNIT B', CHLOROPLASTIC"/>
    <property type="match status" value="1"/>
</dbReference>
<evidence type="ECO:0000256" key="7">
    <source>
        <dbReference type="ARBA" id="ARBA00023065"/>
    </source>
</evidence>
<keyword evidence="15" id="KW-0175">Coiled coil</keyword>
<reference evidence="16 17" key="1">
    <citation type="submission" date="2015-12" db="EMBL/GenBank/DDBJ databases">
        <title>Genome sequence of Tistrella mobilis MCCC 1A02139.</title>
        <authorList>
            <person name="Lu L."/>
            <person name="Lai Q."/>
            <person name="Shao Z."/>
            <person name="Qian P."/>
        </authorList>
    </citation>
    <scope>NUCLEOTIDE SEQUENCE [LARGE SCALE GENOMIC DNA]</scope>
    <source>
        <strain evidence="16 17">MCCC 1A02139</strain>
    </source>
</reference>
<dbReference type="RefSeq" id="WP_014746297.1">
    <property type="nucleotide sequence ID" value="NZ_CP121027.1"/>
</dbReference>
<evidence type="ECO:0000256" key="8">
    <source>
        <dbReference type="ARBA" id="ARBA00023136"/>
    </source>
</evidence>
<dbReference type="HAMAP" id="MF_01398">
    <property type="entry name" value="ATP_synth_b_bprime"/>
    <property type="match status" value="1"/>
</dbReference>
<evidence type="ECO:0000256" key="4">
    <source>
        <dbReference type="ARBA" id="ARBA00022692"/>
    </source>
</evidence>
<dbReference type="PANTHER" id="PTHR33445:SF1">
    <property type="entry name" value="ATP SYNTHASE SUBUNIT B"/>
    <property type="match status" value="1"/>
</dbReference>
<dbReference type="AlphaFoldDB" id="A0A162L7I6"/>
<evidence type="ECO:0000256" key="13">
    <source>
        <dbReference type="HAMAP-Rule" id="MF_01398"/>
    </source>
</evidence>
<name>A0A162L7I6_9PROT</name>
<dbReference type="InterPro" id="IPR002146">
    <property type="entry name" value="ATP_synth_b/b'su_bac/chlpt"/>
</dbReference>
<comment type="subcellular location">
    <subcellularLocation>
        <location evidence="13">Cell membrane</location>
        <topology evidence="13">Single-pass membrane protein</topology>
    </subcellularLocation>
    <subcellularLocation>
        <location evidence="12">Endomembrane system</location>
        <topology evidence="12">Single-pass membrane protein</topology>
    </subcellularLocation>
</comment>
<evidence type="ECO:0000256" key="15">
    <source>
        <dbReference type="SAM" id="Coils"/>
    </source>
</evidence>
<dbReference type="EMBL" id="LPZR01000111">
    <property type="protein sequence ID" value="KYO53617.1"/>
    <property type="molecule type" value="Genomic_DNA"/>
</dbReference>
<evidence type="ECO:0000313" key="17">
    <source>
        <dbReference type="Proteomes" id="UP000075787"/>
    </source>
</evidence>
<comment type="caution">
    <text evidence="16">The sequence shown here is derived from an EMBL/GenBank/DDBJ whole genome shotgun (WGS) entry which is preliminary data.</text>
</comment>
<keyword evidence="2 13" id="KW-0813">Transport</keyword>
<accession>A0A162L7I6</accession>
<keyword evidence="13" id="KW-1003">Cell membrane</keyword>
<keyword evidence="9 13" id="KW-0066">ATP synthesis</keyword>
<comment type="function">
    <text evidence="11">Component of the F(0) channel, it forms part of the peripheral stalk, linking F(1) to F(0). The b'-subunit is a diverged and duplicated form of b found in plants and photosynthetic bacteria.</text>
</comment>
<dbReference type="GO" id="GO:0045259">
    <property type="term" value="C:proton-transporting ATP synthase complex"/>
    <property type="evidence" value="ECO:0007669"/>
    <property type="project" value="UniProtKB-KW"/>
</dbReference>
<sequence>MFSDPTFWVAVAFVLCIAGLGFLKVHKAIGGMLDARAAAIRAELDAAQKLREDAQALLAQYQRKQREAMQEAEQMVAHARTEAKRIVEMGQTQLAQSIERRERMAATKIAQAEADAIAEVRATAVDVAMAATEQVLRTQLSADRQAKLVDDTIAGLKTLH</sequence>
<dbReference type="CDD" id="cd06503">
    <property type="entry name" value="ATP-synt_Fo_b"/>
    <property type="match status" value="1"/>
</dbReference>
<evidence type="ECO:0000256" key="10">
    <source>
        <dbReference type="ARBA" id="ARBA00025198"/>
    </source>
</evidence>
<dbReference type="GO" id="GO:0005886">
    <property type="term" value="C:plasma membrane"/>
    <property type="evidence" value="ECO:0007669"/>
    <property type="project" value="UniProtKB-SubCell"/>
</dbReference>
<dbReference type="GO" id="GO:0046961">
    <property type="term" value="F:proton-transporting ATPase activity, rotational mechanism"/>
    <property type="evidence" value="ECO:0007669"/>
    <property type="project" value="TreeGrafter"/>
</dbReference>
<keyword evidence="6 13" id="KW-1133">Transmembrane helix</keyword>
<feature type="coiled-coil region" evidence="15">
    <location>
        <begin position="37"/>
        <end position="89"/>
    </location>
</feature>
<evidence type="ECO:0000256" key="14">
    <source>
        <dbReference type="RuleBase" id="RU003848"/>
    </source>
</evidence>
<evidence type="ECO:0000256" key="11">
    <source>
        <dbReference type="ARBA" id="ARBA00025614"/>
    </source>
</evidence>
<dbReference type="GO" id="GO:0046933">
    <property type="term" value="F:proton-transporting ATP synthase activity, rotational mechanism"/>
    <property type="evidence" value="ECO:0007669"/>
    <property type="project" value="UniProtKB-UniRule"/>
</dbReference>
<evidence type="ECO:0000256" key="9">
    <source>
        <dbReference type="ARBA" id="ARBA00023310"/>
    </source>
</evidence>
<organism evidence="16 17">
    <name type="scientific">Tistrella mobilis</name>
    <dbReference type="NCBI Taxonomy" id="171437"/>
    <lineage>
        <taxon>Bacteria</taxon>
        <taxon>Pseudomonadati</taxon>
        <taxon>Pseudomonadota</taxon>
        <taxon>Alphaproteobacteria</taxon>
        <taxon>Geminicoccales</taxon>
        <taxon>Geminicoccaceae</taxon>
        <taxon>Tistrella</taxon>
    </lineage>
</organism>
<evidence type="ECO:0000256" key="2">
    <source>
        <dbReference type="ARBA" id="ARBA00022448"/>
    </source>
</evidence>
<evidence type="ECO:0000256" key="5">
    <source>
        <dbReference type="ARBA" id="ARBA00022781"/>
    </source>
</evidence>
<dbReference type="GO" id="GO:0012505">
    <property type="term" value="C:endomembrane system"/>
    <property type="evidence" value="ECO:0007669"/>
    <property type="project" value="UniProtKB-SubCell"/>
</dbReference>
<evidence type="ECO:0000256" key="12">
    <source>
        <dbReference type="ARBA" id="ARBA00037847"/>
    </source>
</evidence>
<protein>
    <recommendedName>
        <fullName evidence="13">ATP synthase subunit b</fullName>
    </recommendedName>
    <alternativeName>
        <fullName evidence="13">ATP synthase F(0) sector subunit b</fullName>
    </alternativeName>
    <alternativeName>
        <fullName evidence="13">ATPase subunit I</fullName>
    </alternativeName>
    <alternativeName>
        <fullName evidence="13">F-type ATPase subunit b</fullName>
        <shortName evidence="13">F-ATPase subunit b</shortName>
    </alternativeName>
</protein>
<evidence type="ECO:0000313" key="16">
    <source>
        <dbReference type="EMBL" id="KYO53617.1"/>
    </source>
</evidence>
<keyword evidence="3 13" id="KW-0138">CF(0)</keyword>
<keyword evidence="8 13" id="KW-0472">Membrane</keyword>
<feature type="transmembrane region" description="Helical" evidence="13">
    <location>
        <begin position="6"/>
        <end position="23"/>
    </location>
</feature>
<dbReference type="OrthoDB" id="8479836at2"/>
<dbReference type="OMA" id="KVPGMMA"/>
<proteinExistence type="inferred from homology"/>
<evidence type="ECO:0000256" key="1">
    <source>
        <dbReference type="ARBA" id="ARBA00005513"/>
    </source>
</evidence>
<dbReference type="Pfam" id="PF00430">
    <property type="entry name" value="ATP-synt_B"/>
    <property type="match status" value="1"/>
</dbReference>
<keyword evidence="4 13" id="KW-0812">Transmembrane</keyword>
<evidence type="ECO:0000256" key="6">
    <source>
        <dbReference type="ARBA" id="ARBA00022989"/>
    </source>
</evidence>
<keyword evidence="7 13" id="KW-0406">Ion transport</keyword>
<keyword evidence="5 13" id="KW-0375">Hydrogen ion transport</keyword>
<comment type="function">
    <text evidence="10 13">F(1)F(0) ATP synthase produces ATP from ADP in the presence of a proton or sodium gradient. F-type ATPases consist of two structural domains, F(1) containing the extramembraneous catalytic core and F(0) containing the membrane proton channel, linked together by a central stalk and a peripheral stalk. During catalysis, ATP synthesis in the catalytic domain of F(1) is coupled via a rotary mechanism of the central stalk subunits to proton translocation.</text>
</comment>